<evidence type="ECO:0000256" key="8">
    <source>
        <dbReference type="ARBA" id="ARBA00023180"/>
    </source>
</evidence>
<organism evidence="11 12">
    <name type="scientific">Chelydra serpentina</name>
    <name type="common">Snapping turtle</name>
    <name type="synonym">Testudo serpentina</name>
    <dbReference type="NCBI Taxonomy" id="8475"/>
    <lineage>
        <taxon>Eukaryota</taxon>
        <taxon>Metazoa</taxon>
        <taxon>Chordata</taxon>
        <taxon>Craniata</taxon>
        <taxon>Vertebrata</taxon>
        <taxon>Euteleostomi</taxon>
        <taxon>Archelosauria</taxon>
        <taxon>Testudinata</taxon>
        <taxon>Testudines</taxon>
        <taxon>Cryptodira</taxon>
        <taxon>Durocryptodira</taxon>
        <taxon>Americhelydia</taxon>
        <taxon>Chelydroidea</taxon>
        <taxon>Chelydridae</taxon>
        <taxon>Chelydra</taxon>
    </lineage>
</organism>
<dbReference type="OrthoDB" id="8915654at2759"/>
<dbReference type="Gene3D" id="2.60.40.10">
    <property type="entry name" value="Immunoglobulins"/>
    <property type="match status" value="2"/>
</dbReference>
<evidence type="ECO:0000259" key="10">
    <source>
        <dbReference type="PROSITE" id="PS50835"/>
    </source>
</evidence>
<dbReference type="InterPro" id="IPR007110">
    <property type="entry name" value="Ig-like_dom"/>
</dbReference>
<dbReference type="PROSITE" id="PS50835">
    <property type="entry name" value="IG_LIKE"/>
    <property type="match status" value="1"/>
</dbReference>
<comment type="caution">
    <text evidence="11">The sequence shown here is derived from an EMBL/GenBank/DDBJ whole genome shotgun (WGS) entry which is preliminary data.</text>
</comment>
<keyword evidence="6" id="KW-1015">Disulfide bond</keyword>
<feature type="domain" description="Ig-like" evidence="10">
    <location>
        <begin position="41"/>
        <end position="129"/>
    </location>
</feature>
<dbReference type="GO" id="GO:0038023">
    <property type="term" value="F:signaling receptor activity"/>
    <property type="evidence" value="ECO:0007669"/>
    <property type="project" value="InterPro"/>
</dbReference>
<evidence type="ECO:0000256" key="9">
    <source>
        <dbReference type="SAM" id="Phobius"/>
    </source>
</evidence>
<feature type="transmembrane region" description="Helical" evidence="9">
    <location>
        <begin position="141"/>
        <end position="163"/>
    </location>
</feature>
<dbReference type="InterPro" id="IPR013783">
    <property type="entry name" value="Ig-like_fold"/>
</dbReference>
<accession>A0A8T1SA72</accession>
<evidence type="ECO:0000313" key="11">
    <source>
        <dbReference type="EMBL" id="KAG6925494.1"/>
    </source>
</evidence>
<evidence type="ECO:0000256" key="3">
    <source>
        <dbReference type="ARBA" id="ARBA00022692"/>
    </source>
</evidence>
<proteinExistence type="inferred from homology"/>
<evidence type="ECO:0000256" key="4">
    <source>
        <dbReference type="ARBA" id="ARBA00022989"/>
    </source>
</evidence>
<dbReference type="GO" id="GO:0009897">
    <property type="term" value="C:external side of plasma membrane"/>
    <property type="evidence" value="ECO:0007669"/>
    <property type="project" value="TreeGrafter"/>
</dbReference>
<sequence length="233" mass="25160">MTWESSPYHDPALQIHPVRLADEGNYTCEIATGDGTFCLVSALTVLVPPAVTLTHDNNGVVVCQASAGKPAAEISWAQENGHSTENKTHHTNGTVTTLSSMSMINSTNAHVTCLVTHPAMNQTQTIELSPNLSADMTLSPIVHYFLICTSSCVAVAVVALILYRTLKYRASWLSGRADVATVLNTTGNNLKLPSTPGTVNTTNSSTVESIYQNYSVQNMHKNMNSLKTQRQRV</sequence>
<dbReference type="AlphaFoldDB" id="A0A8T1SA72"/>
<comment type="similarity">
    <text evidence="2">Belongs to the CD200R family.</text>
</comment>
<dbReference type="InterPro" id="IPR036179">
    <property type="entry name" value="Ig-like_dom_sf"/>
</dbReference>
<protein>
    <submittedName>
        <fullName evidence="11">Cell surface glycoprotein CD200 receptor 1-B-like</fullName>
    </submittedName>
</protein>
<keyword evidence="7 11" id="KW-0675">Receptor</keyword>
<comment type="subcellular location">
    <subcellularLocation>
        <location evidence="1">Membrane</location>
        <topology evidence="1">Single-pass membrane protein</topology>
    </subcellularLocation>
</comment>
<evidence type="ECO:0000256" key="2">
    <source>
        <dbReference type="ARBA" id="ARBA00008215"/>
    </source>
</evidence>
<evidence type="ECO:0000313" key="12">
    <source>
        <dbReference type="Proteomes" id="UP000765507"/>
    </source>
</evidence>
<evidence type="ECO:0000256" key="5">
    <source>
        <dbReference type="ARBA" id="ARBA00023136"/>
    </source>
</evidence>
<name>A0A8T1SA72_CHESE</name>
<keyword evidence="4 9" id="KW-1133">Transmembrane helix</keyword>
<dbReference type="PANTHER" id="PTHR21462">
    <property type="entry name" value="CELL SURFACE GLYCOPROTEIN OX2 RECEPTOR PRECURSOR"/>
    <property type="match status" value="1"/>
</dbReference>
<keyword evidence="3 9" id="KW-0812">Transmembrane</keyword>
<reference evidence="11 12" key="1">
    <citation type="journal article" date="2020" name="G3 (Bethesda)">
        <title>Draft Genome of the Common Snapping Turtle, Chelydra serpentina, a Model for Phenotypic Plasticity in Reptiles.</title>
        <authorList>
            <person name="Das D."/>
            <person name="Singh S.K."/>
            <person name="Bierstedt J."/>
            <person name="Erickson A."/>
            <person name="Galli G.L.J."/>
            <person name="Crossley D.A. 2nd"/>
            <person name="Rhen T."/>
        </authorList>
    </citation>
    <scope>NUCLEOTIDE SEQUENCE [LARGE SCALE GENOMIC DNA]</scope>
    <source>
        <strain evidence="11">KW</strain>
    </source>
</reference>
<evidence type="ECO:0000256" key="1">
    <source>
        <dbReference type="ARBA" id="ARBA00004167"/>
    </source>
</evidence>
<dbReference type="EMBL" id="JAHGAV010000415">
    <property type="protein sequence ID" value="KAG6925494.1"/>
    <property type="molecule type" value="Genomic_DNA"/>
</dbReference>
<keyword evidence="5 9" id="KW-0472">Membrane</keyword>
<keyword evidence="8" id="KW-0325">Glycoprotein</keyword>
<gene>
    <name evidence="11" type="ORF">G0U57_014356</name>
</gene>
<dbReference type="GO" id="GO:0150077">
    <property type="term" value="P:regulation of neuroinflammatory response"/>
    <property type="evidence" value="ECO:0007669"/>
    <property type="project" value="InterPro"/>
</dbReference>
<dbReference type="PANTHER" id="PTHR21462:SF2">
    <property type="entry name" value="CELL SURFACE GLYCOPROTEIN CD200 RECEPTOR 2"/>
    <property type="match status" value="1"/>
</dbReference>
<evidence type="ECO:0000256" key="7">
    <source>
        <dbReference type="ARBA" id="ARBA00023170"/>
    </source>
</evidence>
<dbReference type="InterPro" id="IPR013162">
    <property type="entry name" value="CD80_C2-set"/>
</dbReference>
<evidence type="ECO:0000256" key="6">
    <source>
        <dbReference type="ARBA" id="ARBA00023157"/>
    </source>
</evidence>
<dbReference type="Proteomes" id="UP000765507">
    <property type="component" value="Unassembled WGS sequence"/>
</dbReference>
<dbReference type="SUPFAM" id="SSF48726">
    <property type="entry name" value="Immunoglobulin"/>
    <property type="match status" value="2"/>
</dbReference>
<keyword evidence="12" id="KW-1185">Reference proteome</keyword>
<dbReference type="Pfam" id="PF08205">
    <property type="entry name" value="C2-set_2"/>
    <property type="match status" value="1"/>
</dbReference>
<dbReference type="InterPro" id="IPR040012">
    <property type="entry name" value="CD200R"/>
</dbReference>